<dbReference type="GO" id="GO:0006508">
    <property type="term" value="P:proteolysis"/>
    <property type="evidence" value="ECO:0007669"/>
    <property type="project" value="InterPro"/>
</dbReference>
<accession>A0A1I7ITR1</accession>
<dbReference type="GO" id="GO:0070573">
    <property type="term" value="F:metallodipeptidase activity"/>
    <property type="evidence" value="ECO:0007669"/>
    <property type="project" value="InterPro"/>
</dbReference>
<dbReference type="PANTHER" id="PTHR10443">
    <property type="entry name" value="MICROSOMAL DIPEPTIDASE"/>
    <property type="match status" value="1"/>
</dbReference>
<proteinExistence type="predicted"/>
<dbReference type="eggNOG" id="COG2355">
    <property type="taxonomic scope" value="Bacteria"/>
</dbReference>
<dbReference type="PROSITE" id="PS51365">
    <property type="entry name" value="RENAL_DIPEPTIDASE_2"/>
    <property type="match status" value="1"/>
</dbReference>
<dbReference type="RefSeq" id="WP_245783897.1">
    <property type="nucleotide sequence ID" value="NZ_FPBV01000007.1"/>
</dbReference>
<dbReference type="Gene3D" id="3.20.20.140">
    <property type="entry name" value="Metal-dependent hydrolases"/>
    <property type="match status" value="1"/>
</dbReference>
<protein>
    <submittedName>
        <fullName evidence="1">Membrane dipeptidase</fullName>
    </submittedName>
</protein>
<evidence type="ECO:0000313" key="1">
    <source>
        <dbReference type="EMBL" id="SFU76268.1"/>
    </source>
</evidence>
<dbReference type="Proteomes" id="UP000183508">
    <property type="component" value="Unassembled WGS sequence"/>
</dbReference>
<dbReference type="InterPro" id="IPR008257">
    <property type="entry name" value="Pept_M19"/>
</dbReference>
<evidence type="ECO:0000313" key="2">
    <source>
        <dbReference type="Proteomes" id="UP000183508"/>
    </source>
</evidence>
<dbReference type="CDD" id="cd01301">
    <property type="entry name" value="rDP_like"/>
    <property type="match status" value="1"/>
</dbReference>
<reference evidence="2" key="1">
    <citation type="submission" date="2016-10" db="EMBL/GenBank/DDBJ databases">
        <authorList>
            <person name="Varghese N."/>
        </authorList>
    </citation>
    <scope>NUCLEOTIDE SEQUENCE [LARGE SCALE GENOMIC DNA]</scope>
    <source>
        <strain evidence="2">DSM 17980</strain>
    </source>
</reference>
<dbReference type="Pfam" id="PF01244">
    <property type="entry name" value="Peptidase_M19"/>
    <property type="match status" value="1"/>
</dbReference>
<dbReference type="InterPro" id="IPR000180">
    <property type="entry name" value="Dipep_AS"/>
</dbReference>
<dbReference type="PANTHER" id="PTHR10443:SF12">
    <property type="entry name" value="DIPEPTIDASE"/>
    <property type="match status" value="1"/>
</dbReference>
<gene>
    <name evidence="1" type="ORF">SAMN05421543_107109</name>
</gene>
<dbReference type="PROSITE" id="PS00869">
    <property type="entry name" value="RENAL_DIPEPTIDASE_1"/>
    <property type="match status" value="1"/>
</dbReference>
<organism evidence="1 2">
    <name type="scientific">Alicyclobacillus macrosporangiidus</name>
    <dbReference type="NCBI Taxonomy" id="392015"/>
    <lineage>
        <taxon>Bacteria</taxon>
        <taxon>Bacillati</taxon>
        <taxon>Bacillota</taxon>
        <taxon>Bacilli</taxon>
        <taxon>Bacillales</taxon>
        <taxon>Alicyclobacillaceae</taxon>
        <taxon>Alicyclobacillus</taxon>
    </lineage>
</organism>
<dbReference type="SUPFAM" id="SSF51556">
    <property type="entry name" value="Metallo-dependent hydrolases"/>
    <property type="match status" value="1"/>
</dbReference>
<dbReference type="STRING" id="392015.SAMN05421543_107109"/>
<name>A0A1I7ITR1_9BACL</name>
<dbReference type="EMBL" id="FPBV01000007">
    <property type="protein sequence ID" value="SFU76268.1"/>
    <property type="molecule type" value="Genomic_DNA"/>
</dbReference>
<dbReference type="InterPro" id="IPR032466">
    <property type="entry name" value="Metal_Hydrolase"/>
</dbReference>
<keyword evidence="2" id="KW-1185">Reference proteome</keyword>
<sequence length="315" mass="34717">MTANRVADAHVDVLWRMLGDGAAFHGDSELRASYCRLRRGGVCTQVFALYVPPHRQSGTQLEQVLTCVDLFYREVVRAGQVAPVRSREELRQARERGELAALLSLEGGGCLRGQTALLRVLYDLGVRGVGLTWNDANELADGCREPRGAGLTEAGRQVVREMNRLGMWLDLAHLSDAGMSDVLALMDGPVMASHANARAVHPHPRNLPDEVIRALIRRRGWIGLVFEASFVAPLERASSEDVFRHLDHILDLGGEDCVGFGSDFDGASHPLPGLADAADYAPFAEQVVNRYGRDLGEKILWKNFDRFLTEALPNR</sequence>
<dbReference type="AlphaFoldDB" id="A0A1I7ITR1"/>